<evidence type="ECO:0000313" key="17">
    <source>
        <dbReference type="Proteomes" id="UP000087766"/>
    </source>
</evidence>
<dbReference type="NCBIfam" id="TIGR03389">
    <property type="entry name" value="laccase"/>
    <property type="match status" value="1"/>
</dbReference>
<dbReference type="InterPro" id="IPR034288">
    <property type="entry name" value="CuRO_1_LCC"/>
</dbReference>
<dbReference type="InterPro" id="IPR033138">
    <property type="entry name" value="Cu_oxidase_CS"/>
</dbReference>
<keyword evidence="9 13" id="KW-0560">Oxidoreductase</keyword>
<gene>
    <name evidence="18" type="primary">LOC106758810</name>
</gene>
<comment type="function">
    <text evidence="13">Lignin degradation and detoxification of lignin-derived products.</text>
</comment>
<dbReference type="CDD" id="cd13875">
    <property type="entry name" value="CuRO_2_LCC_plant"/>
    <property type="match status" value="1"/>
</dbReference>
<dbReference type="InterPro" id="IPR034289">
    <property type="entry name" value="CuRO_3_LCC"/>
</dbReference>
<evidence type="ECO:0000256" key="12">
    <source>
        <dbReference type="ARBA" id="ARBA00023185"/>
    </source>
</evidence>
<dbReference type="Gene3D" id="2.60.40.420">
    <property type="entry name" value="Cupredoxins - blue copper proteins"/>
    <property type="match status" value="3"/>
</dbReference>
<organism evidence="17 18">
    <name type="scientific">Vigna radiata var. radiata</name>
    <name type="common">Mung bean</name>
    <name type="synonym">Phaseolus aureus</name>
    <dbReference type="NCBI Taxonomy" id="3916"/>
    <lineage>
        <taxon>Eukaryota</taxon>
        <taxon>Viridiplantae</taxon>
        <taxon>Streptophyta</taxon>
        <taxon>Embryophyta</taxon>
        <taxon>Tracheophyta</taxon>
        <taxon>Spermatophyta</taxon>
        <taxon>Magnoliopsida</taxon>
        <taxon>eudicotyledons</taxon>
        <taxon>Gunneridae</taxon>
        <taxon>Pentapetalae</taxon>
        <taxon>rosids</taxon>
        <taxon>fabids</taxon>
        <taxon>Fabales</taxon>
        <taxon>Fabaceae</taxon>
        <taxon>Papilionoideae</taxon>
        <taxon>50 kb inversion clade</taxon>
        <taxon>NPAAA clade</taxon>
        <taxon>indigoferoid/millettioid clade</taxon>
        <taxon>Phaseoleae</taxon>
        <taxon>Vigna</taxon>
    </lineage>
</organism>
<evidence type="ECO:0000256" key="6">
    <source>
        <dbReference type="ARBA" id="ARBA00022525"/>
    </source>
</evidence>
<dbReference type="PANTHER" id="PTHR11709:SF443">
    <property type="entry name" value="LACCASE-15"/>
    <property type="match status" value="1"/>
</dbReference>
<comment type="cofactor">
    <cofactor evidence="13">
        <name>Cu cation</name>
        <dbReference type="ChEBI" id="CHEBI:23378"/>
    </cofactor>
    <text evidence="13">Binds 4 Cu cations per monomer.</text>
</comment>
<evidence type="ECO:0000256" key="13">
    <source>
        <dbReference type="RuleBase" id="RU361119"/>
    </source>
</evidence>
<dbReference type="SUPFAM" id="SSF49503">
    <property type="entry name" value="Cupredoxins"/>
    <property type="match status" value="3"/>
</dbReference>
<dbReference type="GO" id="GO:0046274">
    <property type="term" value="P:lignin catabolic process"/>
    <property type="evidence" value="ECO:0007669"/>
    <property type="project" value="UniProtKB-KW"/>
</dbReference>
<evidence type="ECO:0000256" key="3">
    <source>
        <dbReference type="ARBA" id="ARBA00010609"/>
    </source>
</evidence>
<evidence type="ECO:0000259" key="14">
    <source>
        <dbReference type="Pfam" id="PF00394"/>
    </source>
</evidence>
<dbReference type="GeneID" id="106758810"/>
<dbReference type="Pfam" id="PF00394">
    <property type="entry name" value="Cu-oxidase"/>
    <property type="match status" value="1"/>
</dbReference>
<dbReference type="InterPro" id="IPR008972">
    <property type="entry name" value="Cupredoxin"/>
</dbReference>
<dbReference type="GO" id="GO:0052716">
    <property type="term" value="F:hydroquinone:oxygen oxidoreductase activity"/>
    <property type="evidence" value="ECO:0007669"/>
    <property type="project" value="UniProtKB-EC"/>
</dbReference>
<evidence type="ECO:0000259" key="15">
    <source>
        <dbReference type="Pfam" id="PF07731"/>
    </source>
</evidence>
<dbReference type="PROSITE" id="PS00079">
    <property type="entry name" value="MULTICOPPER_OXIDASE1"/>
    <property type="match status" value="1"/>
</dbReference>
<feature type="chain" id="PRO_5010001400" description="Laccase" evidence="13">
    <location>
        <begin position="24"/>
        <end position="563"/>
    </location>
</feature>
<dbReference type="RefSeq" id="XP_014497288.1">
    <property type="nucleotide sequence ID" value="XM_014641802.2"/>
</dbReference>
<dbReference type="InterPro" id="IPR002355">
    <property type="entry name" value="Cu_oxidase_Cu_BS"/>
</dbReference>
<dbReference type="CDD" id="cd13849">
    <property type="entry name" value="CuRO_1_LCC_plant"/>
    <property type="match status" value="1"/>
</dbReference>
<keyword evidence="10 13" id="KW-0186">Copper</keyword>
<dbReference type="InterPro" id="IPR045087">
    <property type="entry name" value="Cu-oxidase_fam"/>
</dbReference>
<evidence type="ECO:0000256" key="8">
    <source>
        <dbReference type="ARBA" id="ARBA00022737"/>
    </source>
</evidence>
<sequence>MWLSRKIIFLQTLLCFFLVEINCKRLTEYKFVVKEAPYTRLCSKKPILTVNGQFPGPTITAYYGETIYVNVHNEGNSNITLHWHGVQQPRNPWSDGPEYITQCPIKPGGKFRQKLIFSYEEGTLWWHAHSDWERATVHGPIFIYPRKGESYPFPTPDAEVAIVLGEWWKSQVKDVYEEFIRTGETSNISDAITINGQPGDFFPCSKSETFKLNVQQGKTYFLRIVNAAMNLNLFFSVSKHNLTVVGADSGYTKPLTRDYIVITPGQTVDALLHANQKPSDYYMAARAYSSGSVPFNNATTTARIHYMENQASTKSPPLPYFPDYNDTKAAFDYYVSLKGLTETYPYQVPKDITTHILTTLSINTLPCLEDQICAGPNGTRLASSMNNISFNTPRFDILEAYYYHINGVYHRGFPRFPPLEFDYTAEYLPLVLQTPKKGTKVAVIKYGSTVELVFQGTNMVTGIDHPIHVHGFNLFAVGFGFGNFDKEKDPMTYNLIDPALVNTVLVPNNGWASVRFHALNPGVWFVHCHLERHLSWGMETVFIVTNGEGDATLLPPPPDMPLC</sequence>
<evidence type="ECO:0000256" key="7">
    <source>
        <dbReference type="ARBA" id="ARBA00022723"/>
    </source>
</evidence>
<evidence type="ECO:0000256" key="10">
    <source>
        <dbReference type="ARBA" id="ARBA00023008"/>
    </source>
</evidence>
<name>A0A1S3TU31_VIGRR</name>
<dbReference type="AlphaFoldDB" id="A0A1S3TU31"/>
<keyword evidence="11" id="KW-0325">Glycoprotein</keyword>
<feature type="domain" description="Plastocyanin-like" evidence="16">
    <location>
        <begin position="33"/>
        <end position="147"/>
    </location>
</feature>
<evidence type="ECO:0000256" key="9">
    <source>
        <dbReference type="ARBA" id="ARBA00023002"/>
    </source>
</evidence>
<dbReference type="Pfam" id="PF07731">
    <property type="entry name" value="Cu-oxidase_2"/>
    <property type="match status" value="1"/>
</dbReference>
<dbReference type="GO" id="GO:0048046">
    <property type="term" value="C:apoplast"/>
    <property type="evidence" value="ECO:0007669"/>
    <property type="project" value="UniProtKB-SubCell"/>
</dbReference>
<dbReference type="Proteomes" id="UP000087766">
    <property type="component" value="Chromosome 1"/>
</dbReference>
<evidence type="ECO:0000259" key="16">
    <source>
        <dbReference type="Pfam" id="PF07732"/>
    </source>
</evidence>
<feature type="signal peptide" evidence="13">
    <location>
        <begin position="1"/>
        <end position="23"/>
    </location>
</feature>
<feature type="domain" description="Plastocyanin-like" evidence="15">
    <location>
        <begin position="434"/>
        <end position="547"/>
    </location>
</feature>
<protein>
    <recommendedName>
        <fullName evidence="4 13">Laccase</fullName>
        <ecNumber evidence="4 13">1.10.3.2</ecNumber>
    </recommendedName>
    <alternativeName>
        <fullName evidence="13">Benzenediol:oxygen oxidoreductase</fullName>
    </alternativeName>
    <alternativeName>
        <fullName evidence="13">Diphenol oxidase</fullName>
    </alternativeName>
    <alternativeName>
        <fullName evidence="13">Urishiol oxidase</fullName>
    </alternativeName>
</protein>
<dbReference type="InterPro" id="IPR011706">
    <property type="entry name" value="Cu-oxidase_C"/>
</dbReference>
<dbReference type="Pfam" id="PF07732">
    <property type="entry name" value="Cu-oxidase_3"/>
    <property type="match status" value="1"/>
</dbReference>
<reference evidence="18" key="2">
    <citation type="submission" date="2025-08" db="UniProtKB">
        <authorList>
            <consortium name="RefSeq"/>
        </authorList>
    </citation>
    <scope>IDENTIFICATION</scope>
    <source>
        <tissue evidence="18">Leaf</tissue>
    </source>
</reference>
<comment type="catalytic activity">
    <reaction evidence="1 13">
        <text>4 hydroquinone + O2 = 4 benzosemiquinone + 2 H2O</text>
        <dbReference type="Rhea" id="RHEA:11276"/>
        <dbReference type="ChEBI" id="CHEBI:15377"/>
        <dbReference type="ChEBI" id="CHEBI:15379"/>
        <dbReference type="ChEBI" id="CHEBI:17594"/>
        <dbReference type="ChEBI" id="CHEBI:17977"/>
        <dbReference type="EC" id="1.10.3.2"/>
    </reaction>
</comment>
<dbReference type="EC" id="1.10.3.2" evidence="4 13"/>
<keyword evidence="17" id="KW-1185">Reference proteome</keyword>
<dbReference type="GO" id="GO:0005507">
    <property type="term" value="F:copper ion binding"/>
    <property type="evidence" value="ECO:0007669"/>
    <property type="project" value="InterPro"/>
</dbReference>
<reference evidence="17" key="1">
    <citation type="journal article" date="2014" name="Nat. Commun.">
        <title>Genome sequence of mungbean and insights into evolution within Vigna species.</title>
        <authorList>
            <person name="Kang Y.J."/>
            <person name="Kim S.K."/>
            <person name="Kim M.Y."/>
            <person name="Lestari P."/>
            <person name="Kim K.H."/>
            <person name="Ha B.K."/>
            <person name="Jun T.H."/>
            <person name="Hwang W.J."/>
            <person name="Lee T."/>
            <person name="Lee J."/>
            <person name="Shim S."/>
            <person name="Yoon M.Y."/>
            <person name="Jang Y.E."/>
            <person name="Han K.S."/>
            <person name="Taeprayoon P."/>
            <person name="Yoon N."/>
            <person name="Somta P."/>
            <person name="Tanya P."/>
            <person name="Kim K.S."/>
            <person name="Gwag J.G."/>
            <person name="Moon J.K."/>
            <person name="Lee Y.H."/>
            <person name="Park B.S."/>
            <person name="Bombarely A."/>
            <person name="Doyle J.J."/>
            <person name="Jackson S.A."/>
            <person name="Schafleitner R."/>
            <person name="Srinives P."/>
            <person name="Varshney R.K."/>
            <person name="Lee S.H."/>
        </authorList>
    </citation>
    <scope>NUCLEOTIDE SEQUENCE [LARGE SCALE GENOMIC DNA]</scope>
    <source>
        <strain evidence="17">cv. VC1973A</strain>
    </source>
</reference>
<keyword evidence="13" id="KW-0732">Signal</keyword>
<evidence type="ECO:0000256" key="2">
    <source>
        <dbReference type="ARBA" id="ARBA00004271"/>
    </source>
</evidence>
<dbReference type="InterPro" id="IPR001117">
    <property type="entry name" value="Cu-oxidase_2nd"/>
</dbReference>
<keyword evidence="5 13" id="KW-0052">Apoplast</keyword>
<comment type="similarity">
    <text evidence="3 13">Belongs to the multicopper oxidase family.</text>
</comment>
<evidence type="ECO:0000256" key="11">
    <source>
        <dbReference type="ARBA" id="ARBA00023180"/>
    </source>
</evidence>
<accession>A0A1S3TU31</accession>
<evidence type="ECO:0000256" key="1">
    <source>
        <dbReference type="ARBA" id="ARBA00000349"/>
    </source>
</evidence>
<dbReference type="CDD" id="cd13897">
    <property type="entry name" value="CuRO_3_LCC_plant"/>
    <property type="match status" value="1"/>
</dbReference>
<feature type="domain" description="Plastocyanin-like" evidence="14">
    <location>
        <begin position="160"/>
        <end position="308"/>
    </location>
</feature>
<evidence type="ECO:0000313" key="18">
    <source>
        <dbReference type="RefSeq" id="XP_014497288.1"/>
    </source>
</evidence>
<keyword evidence="8 13" id="KW-0677">Repeat</keyword>
<dbReference type="InterPro" id="IPR017761">
    <property type="entry name" value="Laccase"/>
</dbReference>
<dbReference type="InterPro" id="IPR011707">
    <property type="entry name" value="Cu-oxidase-like_N"/>
</dbReference>
<dbReference type="PROSITE" id="PS00080">
    <property type="entry name" value="MULTICOPPER_OXIDASE2"/>
    <property type="match status" value="1"/>
</dbReference>
<keyword evidence="6 13" id="KW-0964">Secreted</keyword>
<comment type="subcellular location">
    <subcellularLocation>
        <location evidence="2 13">Secreted</location>
        <location evidence="2 13">Extracellular space</location>
        <location evidence="2 13">Apoplast</location>
    </subcellularLocation>
</comment>
<dbReference type="InterPro" id="IPR034285">
    <property type="entry name" value="CuRO_2_LCC"/>
</dbReference>
<dbReference type="KEGG" id="vra:106758810"/>
<dbReference type="PANTHER" id="PTHR11709">
    <property type="entry name" value="MULTI-COPPER OXIDASE"/>
    <property type="match status" value="1"/>
</dbReference>
<proteinExistence type="inferred from homology"/>
<evidence type="ECO:0000256" key="5">
    <source>
        <dbReference type="ARBA" id="ARBA00022523"/>
    </source>
</evidence>
<keyword evidence="7 13" id="KW-0479">Metal-binding</keyword>
<evidence type="ECO:0000256" key="4">
    <source>
        <dbReference type="ARBA" id="ARBA00012297"/>
    </source>
</evidence>
<dbReference type="OrthoDB" id="2121828at2759"/>
<keyword evidence="12 13" id="KW-0439">Lignin degradation</keyword>